<evidence type="ECO:0000313" key="3">
    <source>
        <dbReference type="EMBL" id="PIK59924.1"/>
    </source>
</evidence>
<keyword evidence="4" id="KW-1185">Reference proteome</keyword>
<dbReference type="InterPro" id="IPR002562">
    <property type="entry name" value="3'-5'_exonuclease_dom"/>
</dbReference>
<dbReference type="EMBL" id="MRZV01000070">
    <property type="protein sequence ID" value="PIK59924.1"/>
    <property type="molecule type" value="Genomic_DNA"/>
</dbReference>
<organism evidence="3 4">
    <name type="scientific">Stichopus japonicus</name>
    <name type="common">Sea cucumber</name>
    <dbReference type="NCBI Taxonomy" id="307972"/>
    <lineage>
        <taxon>Eukaryota</taxon>
        <taxon>Metazoa</taxon>
        <taxon>Echinodermata</taxon>
        <taxon>Eleutherozoa</taxon>
        <taxon>Echinozoa</taxon>
        <taxon>Holothuroidea</taxon>
        <taxon>Aspidochirotacea</taxon>
        <taxon>Aspidochirotida</taxon>
        <taxon>Stichopodidae</taxon>
        <taxon>Apostichopus</taxon>
    </lineage>
</organism>
<dbReference type="InterPro" id="IPR052144">
    <property type="entry name" value="piRNA_biogenesis_EXD1"/>
</dbReference>
<dbReference type="SUPFAM" id="SSF53098">
    <property type="entry name" value="Ribonuclease H-like"/>
    <property type="match status" value="1"/>
</dbReference>
<proteinExistence type="predicted"/>
<dbReference type="Proteomes" id="UP000230750">
    <property type="component" value="Unassembled WGS sequence"/>
</dbReference>
<protein>
    <submittedName>
        <fullName evidence="3">Putative exonuclease 3'-5' domain-containing protein 1</fullName>
    </submittedName>
</protein>
<dbReference type="PANTHER" id="PTHR46628:SF1">
    <property type="entry name" value="PIRNA BIOGENESIS PROTEIN EXD1"/>
    <property type="match status" value="1"/>
</dbReference>
<gene>
    <name evidence="3" type="ORF">BSL78_03144</name>
</gene>
<feature type="compositionally biased region" description="Basic and acidic residues" evidence="1">
    <location>
        <begin position="461"/>
        <end position="470"/>
    </location>
</feature>
<dbReference type="Gene3D" id="3.30.420.10">
    <property type="entry name" value="Ribonuclease H-like superfamily/Ribonuclease H"/>
    <property type="match status" value="1"/>
</dbReference>
<evidence type="ECO:0000259" key="2">
    <source>
        <dbReference type="SMART" id="SM00474"/>
    </source>
</evidence>
<reference evidence="3 4" key="1">
    <citation type="journal article" date="2017" name="PLoS Biol.">
        <title>The sea cucumber genome provides insights into morphological evolution and visceral regeneration.</title>
        <authorList>
            <person name="Zhang X."/>
            <person name="Sun L."/>
            <person name="Yuan J."/>
            <person name="Sun Y."/>
            <person name="Gao Y."/>
            <person name="Zhang L."/>
            <person name="Li S."/>
            <person name="Dai H."/>
            <person name="Hamel J.F."/>
            <person name="Liu C."/>
            <person name="Yu Y."/>
            <person name="Liu S."/>
            <person name="Lin W."/>
            <person name="Guo K."/>
            <person name="Jin S."/>
            <person name="Xu P."/>
            <person name="Storey K.B."/>
            <person name="Huan P."/>
            <person name="Zhang T."/>
            <person name="Zhou Y."/>
            <person name="Zhang J."/>
            <person name="Lin C."/>
            <person name="Li X."/>
            <person name="Xing L."/>
            <person name="Huo D."/>
            <person name="Sun M."/>
            <person name="Wang L."/>
            <person name="Mercier A."/>
            <person name="Li F."/>
            <person name="Yang H."/>
            <person name="Xiang J."/>
        </authorList>
    </citation>
    <scope>NUCLEOTIDE SEQUENCE [LARGE SCALE GENOMIC DNA]</scope>
    <source>
        <strain evidence="3">Shaxun</strain>
        <tissue evidence="3">Muscle</tissue>
    </source>
</reference>
<dbReference type="AlphaFoldDB" id="A0A2G8LI45"/>
<dbReference type="GO" id="GO:0034587">
    <property type="term" value="P:piRNA processing"/>
    <property type="evidence" value="ECO:0007669"/>
    <property type="project" value="TreeGrafter"/>
</dbReference>
<dbReference type="InterPro" id="IPR036397">
    <property type="entry name" value="RNaseH_sf"/>
</dbReference>
<dbReference type="PANTHER" id="PTHR46628">
    <property type="entry name" value="PIRNA BIOGENESIS PROTEIN EXD1"/>
    <property type="match status" value="1"/>
</dbReference>
<evidence type="ECO:0000256" key="1">
    <source>
        <dbReference type="SAM" id="MobiDB-lite"/>
    </source>
</evidence>
<comment type="caution">
    <text evidence="3">The sequence shown here is derived from an EMBL/GenBank/DDBJ whole genome shotgun (WGS) entry which is preliminary data.</text>
</comment>
<dbReference type="Pfam" id="PF01612">
    <property type="entry name" value="DNA_pol_A_exo1"/>
    <property type="match status" value="1"/>
</dbReference>
<dbReference type="STRING" id="307972.A0A2G8LI45"/>
<dbReference type="GO" id="GO:1990923">
    <property type="term" value="C:PET complex"/>
    <property type="evidence" value="ECO:0007669"/>
    <property type="project" value="TreeGrafter"/>
</dbReference>
<dbReference type="InterPro" id="IPR012337">
    <property type="entry name" value="RNaseH-like_sf"/>
</dbReference>
<feature type="region of interest" description="Disordered" evidence="1">
    <location>
        <begin position="459"/>
        <end position="488"/>
    </location>
</feature>
<feature type="region of interest" description="Disordered" evidence="1">
    <location>
        <begin position="359"/>
        <end position="408"/>
    </location>
</feature>
<feature type="domain" description="3'-5' exonuclease" evidence="2">
    <location>
        <begin position="96"/>
        <end position="282"/>
    </location>
</feature>
<dbReference type="GO" id="GO:0003676">
    <property type="term" value="F:nucleic acid binding"/>
    <property type="evidence" value="ECO:0007669"/>
    <property type="project" value="InterPro"/>
</dbReference>
<evidence type="ECO:0000313" key="4">
    <source>
        <dbReference type="Proteomes" id="UP000230750"/>
    </source>
</evidence>
<dbReference type="SMART" id="SM00474">
    <property type="entry name" value="35EXOc"/>
    <property type="match status" value="1"/>
</dbReference>
<keyword evidence="3" id="KW-0269">Exonuclease</keyword>
<dbReference type="OrthoDB" id="26838at2759"/>
<dbReference type="GO" id="GO:0008408">
    <property type="term" value="F:3'-5' exonuclease activity"/>
    <property type="evidence" value="ECO:0007669"/>
    <property type="project" value="InterPro"/>
</dbReference>
<keyword evidence="3" id="KW-0540">Nuclease</keyword>
<keyword evidence="3" id="KW-0378">Hydrolase</keyword>
<accession>A0A2G8LI45</accession>
<name>A0A2G8LI45_STIJA</name>
<feature type="compositionally biased region" description="Basic and acidic residues" evidence="1">
    <location>
        <begin position="370"/>
        <end position="398"/>
    </location>
</feature>
<sequence length="488" mass="54641">MAAYAGCRVKILTDEGEYSGCVHALEQNSKRLTLDDVALLPGGKKVQGLRHFFGDEIISLEVIGENVETVKKPTKKSHDTSTPYQLLPPGVPLPVTVISEAGEQFQEMVSDIWKDGIFAVAFFGSGYERFGKLSLILIQTLNNTFVIDAALATPAVFVEGLGSLLETNEVVKVLHDCRFASDLLFHQFSIKMANVFDTQVADLMITKQKDGELPQLVPSLPDCLLAHLGADFQHVFSLNQIESSIQPNDWQQRPLRIEFFNFAVESVKHLLLLRKSLLIKLLAEFNVAVDVYLSTERNSSQQGNTVTKGKAKYLPKEFRKNWKFKLPALMEAELSKSSGVSVLTDNTVGIAARVQNRVSSPPTEVFAGKLSDDRHDKEDHTKNREGKQETETAERPEKPPWTPSGDNNISEVIRWQRGRGRGVLVHREPHRNERFKAEATNGPSGNVTFRHRAAVDFPTSEEVREMETKRNQALRRKGEMEEDTFSGD</sequence>